<keyword evidence="2" id="KW-0812">Transmembrane</keyword>
<evidence type="ECO:0000313" key="6">
    <source>
        <dbReference type="EMBL" id="TPX60253.1"/>
    </source>
</evidence>
<keyword evidence="1 3" id="KW-0732">Signal</keyword>
<sequence>MGLLLTRTVLAAAVLSAAAAPAVLAQSATAPAGAAPTAATQPTGSWATNMKDTKAVPIHIMHFPGDKFTTIERVHDLNPPYENTGNSLDGFSPAAYASHSTGLSSQWFKGNPNVIAAGVLSDSSYVDLAANTAVIIDRKFPLDEQFAKNEGYAFCAGHAQMADGNYLVVGGDQFWNHQYFGRNRTSDGRRDIRIAKPANGATPASMDKVAQIANPSRIQRFPNGTQTIGPVASDGDVTYYGRWYPSVITLPNEDILTIGGQGLFFKPDDPLADNPTYEIFHPQTMISDTITNITLLAEKYPINMYPVAYVLPHSGNIWLHAFDDSVVLDLVAKTETKKYQKHDLAKENGLMGRNFPFVGSNFVPMMTYKDNYKMVAWFCGGVNATNEAGQPYPREGTASYSNCPTCKGSTRCNSLDLSVEGSAWESDDMPLGRSQPTAVNLPDGTIAIVSGSGLGHQGGVYGQPIASAGVKEAVIFNPAIPKGGDGRWKIMAAAPTARHYHNSASLLEDGTVVTGGGDSQNGDDPINGKPWDMTMDVFSPPYKSIPNPPSFVLPLATATATYGQELVLQFKTPVADTIKQVSIMRYGSVTHSTNLDSRHIELEILKFAKDKVLVKLPADETIAQPGNWMVWAVDNRGAPVERSGLVNIRRSNPAVAAAWNAAEEIAAPAGTTSSSTTGAKAPSGAATVAASLSAVLVAGFAAIASVY</sequence>
<dbReference type="InterPro" id="IPR013783">
    <property type="entry name" value="Ig-like_fold"/>
</dbReference>
<name>A0A507E859_9FUNG</name>
<evidence type="ECO:0000256" key="2">
    <source>
        <dbReference type="SAM" id="Phobius"/>
    </source>
</evidence>
<feature type="domain" description="Galactose oxidase-like Early set" evidence="5">
    <location>
        <begin position="558"/>
        <end position="639"/>
    </location>
</feature>
<keyword evidence="2" id="KW-0472">Membrane</keyword>
<dbReference type="InterPro" id="IPR037293">
    <property type="entry name" value="Gal_Oxidase_central_sf"/>
</dbReference>
<evidence type="ECO:0000256" key="1">
    <source>
        <dbReference type="ARBA" id="ARBA00022729"/>
    </source>
</evidence>
<organism evidence="6 7">
    <name type="scientific">Powellomyces hirtus</name>
    <dbReference type="NCBI Taxonomy" id="109895"/>
    <lineage>
        <taxon>Eukaryota</taxon>
        <taxon>Fungi</taxon>
        <taxon>Fungi incertae sedis</taxon>
        <taxon>Chytridiomycota</taxon>
        <taxon>Chytridiomycota incertae sedis</taxon>
        <taxon>Chytridiomycetes</taxon>
        <taxon>Spizellomycetales</taxon>
        <taxon>Powellomycetaceae</taxon>
        <taxon>Powellomyces</taxon>
    </lineage>
</organism>
<accession>A0A507E859</accession>
<keyword evidence="2" id="KW-1133">Transmembrane helix</keyword>
<dbReference type="Pfam" id="PF07250">
    <property type="entry name" value="Glyoxal_oxid_N"/>
    <property type="match status" value="1"/>
</dbReference>
<dbReference type="Proteomes" id="UP000318582">
    <property type="component" value="Unassembled WGS sequence"/>
</dbReference>
<feature type="chain" id="PRO_5021189091" evidence="3">
    <location>
        <begin position="26"/>
        <end position="707"/>
    </location>
</feature>
<dbReference type="InterPro" id="IPR015202">
    <property type="entry name" value="GO-like_E_set"/>
</dbReference>
<dbReference type="InterPro" id="IPR011043">
    <property type="entry name" value="Gal_Oxase/kelch_b-propeller"/>
</dbReference>
<dbReference type="SUPFAM" id="SSF50965">
    <property type="entry name" value="Galactose oxidase, central domain"/>
    <property type="match status" value="1"/>
</dbReference>
<reference evidence="6 7" key="1">
    <citation type="journal article" date="2019" name="Sci. Rep.">
        <title>Comparative genomics of chytrid fungi reveal insights into the obligate biotrophic and pathogenic lifestyle of Synchytrium endobioticum.</title>
        <authorList>
            <person name="van de Vossenberg B.T.L.H."/>
            <person name="Warris S."/>
            <person name="Nguyen H.D.T."/>
            <person name="van Gent-Pelzer M.P.E."/>
            <person name="Joly D.L."/>
            <person name="van de Geest H.C."/>
            <person name="Bonants P.J.M."/>
            <person name="Smith D.S."/>
            <person name="Levesque C.A."/>
            <person name="van der Lee T.A.J."/>
        </authorList>
    </citation>
    <scope>NUCLEOTIDE SEQUENCE [LARGE SCALE GENOMIC DNA]</scope>
    <source>
        <strain evidence="6 7">CBS 809.83</strain>
    </source>
</reference>
<comment type="caution">
    <text evidence="6">The sequence shown here is derived from an EMBL/GenBank/DDBJ whole genome shotgun (WGS) entry which is preliminary data.</text>
</comment>
<dbReference type="Gene3D" id="2.60.40.10">
    <property type="entry name" value="Immunoglobulins"/>
    <property type="match status" value="1"/>
</dbReference>
<dbReference type="EMBL" id="QEAQ01000017">
    <property type="protein sequence ID" value="TPX60253.1"/>
    <property type="molecule type" value="Genomic_DNA"/>
</dbReference>
<dbReference type="PANTHER" id="PTHR32208:SF21">
    <property type="entry name" value="LOW QUALITY PROTEIN: ALDEHYDE OXIDASE GLOX-LIKE"/>
    <property type="match status" value="1"/>
</dbReference>
<evidence type="ECO:0000313" key="7">
    <source>
        <dbReference type="Proteomes" id="UP000318582"/>
    </source>
</evidence>
<protein>
    <submittedName>
        <fullName evidence="6">Uncharacterized protein</fullName>
    </submittedName>
</protein>
<feature type="signal peptide" evidence="3">
    <location>
        <begin position="1"/>
        <end position="25"/>
    </location>
</feature>
<dbReference type="InterPro" id="IPR009880">
    <property type="entry name" value="Glyoxal_oxidase_N"/>
</dbReference>
<dbReference type="STRING" id="109895.A0A507E859"/>
<dbReference type="Pfam" id="PF09118">
    <property type="entry name" value="GO-like_E_set"/>
    <property type="match status" value="1"/>
</dbReference>
<dbReference type="Gene3D" id="2.130.10.80">
    <property type="entry name" value="Galactose oxidase/kelch, beta-propeller"/>
    <property type="match status" value="1"/>
</dbReference>
<dbReference type="PANTHER" id="PTHR32208">
    <property type="entry name" value="SECRETED PROTEIN-RELATED"/>
    <property type="match status" value="1"/>
</dbReference>
<evidence type="ECO:0000256" key="3">
    <source>
        <dbReference type="SAM" id="SignalP"/>
    </source>
</evidence>
<evidence type="ECO:0000259" key="4">
    <source>
        <dbReference type="Pfam" id="PF07250"/>
    </source>
</evidence>
<dbReference type="InterPro" id="IPR014756">
    <property type="entry name" value="Ig_E-set"/>
</dbReference>
<dbReference type="CDD" id="cd02851">
    <property type="entry name" value="E_set_GO_C"/>
    <property type="match status" value="1"/>
</dbReference>
<proteinExistence type="predicted"/>
<evidence type="ECO:0000259" key="5">
    <source>
        <dbReference type="Pfam" id="PF09118"/>
    </source>
</evidence>
<dbReference type="SUPFAM" id="SSF81296">
    <property type="entry name" value="E set domains"/>
    <property type="match status" value="1"/>
</dbReference>
<keyword evidence="7" id="KW-1185">Reference proteome</keyword>
<dbReference type="AlphaFoldDB" id="A0A507E859"/>
<gene>
    <name evidence="6" type="ORF">PhCBS80983_g01928</name>
</gene>
<feature type="domain" description="Glyoxal oxidase N-terminal" evidence="4">
    <location>
        <begin position="241"/>
        <end position="542"/>
    </location>
</feature>
<feature type="transmembrane region" description="Helical" evidence="2">
    <location>
        <begin position="684"/>
        <end position="706"/>
    </location>
</feature>